<dbReference type="Gene3D" id="3.40.50.720">
    <property type="entry name" value="NAD(P)-binding Rossmann-like Domain"/>
    <property type="match status" value="2"/>
</dbReference>
<keyword evidence="7" id="KW-0443">Lipid metabolism</keyword>
<comment type="caution">
    <text evidence="11">The sequence shown here is derived from an EMBL/GenBank/DDBJ whole genome shotgun (WGS) entry which is preliminary data.</text>
</comment>
<evidence type="ECO:0000256" key="7">
    <source>
        <dbReference type="ARBA" id="ARBA00023098"/>
    </source>
</evidence>
<dbReference type="PROSITE" id="PS00061">
    <property type="entry name" value="ADH_SHORT"/>
    <property type="match status" value="1"/>
</dbReference>
<gene>
    <name evidence="11" type="ORF">H2200_003807</name>
</gene>
<dbReference type="Proteomes" id="UP001172673">
    <property type="component" value="Unassembled WGS sequence"/>
</dbReference>
<evidence type="ECO:0000256" key="4">
    <source>
        <dbReference type="ARBA" id="ARBA00022832"/>
    </source>
</evidence>
<dbReference type="EMBL" id="JAPDRK010000005">
    <property type="protein sequence ID" value="KAJ9612210.1"/>
    <property type="molecule type" value="Genomic_DNA"/>
</dbReference>
<dbReference type="InterPro" id="IPR002347">
    <property type="entry name" value="SDR_fam"/>
</dbReference>
<evidence type="ECO:0000256" key="5">
    <source>
        <dbReference type="ARBA" id="ARBA00022857"/>
    </source>
</evidence>
<feature type="domain" description="Ketoreductase" evidence="10">
    <location>
        <begin position="302"/>
        <end position="481"/>
    </location>
</feature>
<dbReference type="PANTHER" id="PTHR45024:SF2">
    <property type="entry name" value="SCP2 DOMAIN-CONTAINING PROTEIN"/>
    <property type="match status" value="1"/>
</dbReference>
<comment type="pathway">
    <text evidence="2">Lipid metabolism; fatty acid beta-oxidation.</text>
</comment>
<accession>A0AA38XEW9</accession>
<evidence type="ECO:0000259" key="10">
    <source>
        <dbReference type="SMART" id="SM00822"/>
    </source>
</evidence>
<dbReference type="SUPFAM" id="SSF54637">
    <property type="entry name" value="Thioesterase/thiol ester dehydrase-isomerase"/>
    <property type="match status" value="2"/>
</dbReference>
<organism evidence="11 12">
    <name type="scientific">Cladophialophora chaetospira</name>
    <dbReference type="NCBI Taxonomy" id="386627"/>
    <lineage>
        <taxon>Eukaryota</taxon>
        <taxon>Fungi</taxon>
        <taxon>Dikarya</taxon>
        <taxon>Ascomycota</taxon>
        <taxon>Pezizomycotina</taxon>
        <taxon>Eurotiomycetes</taxon>
        <taxon>Chaetothyriomycetidae</taxon>
        <taxon>Chaetothyriales</taxon>
        <taxon>Herpotrichiellaceae</taxon>
        <taxon>Cladophialophora</taxon>
    </lineage>
</organism>
<evidence type="ECO:0000313" key="12">
    <source>
        <dbReference type="Proteomes" id="UP001172673"/>
    </source>
</evidence>
<dbReference type="AlphaFoldDB" id="A0AA38XEW9"/>
<dbReference type="FunFam" id="3.40.50.720:FF:000084">
    <property type="entry name" value="Short-chain dehydrogenase reductase"/>
    <property type="match status" value="1"/>
</dbReference>
<dbReference type="GO" id="GO:0004300">
    <property type="term" value="F:enoyl-CoA hydratase activity"/>
    <property type="evidence" value="ECO:0007669"/>
    <property type="project" value="UniProtKB-ARBA"/>
</dbReference>
<keyword evidence="12" id="KW-1185">Reference proteome</keyword>
<evidence type="ECO:0000313" key="11">
    <source>
        <dbReference type="EMBL" id="KAJ9612210.1"/>
    </source>
</evidence>
<proteinExistence type="inferred from homology"/>
<comment type="subcellular location">
    <subcellularLocation>
        <location evidence="1">Peroxisome</location>
    </subcellularLocation>
</comment>
<protein>
    <recommendedName>
        <fullName evidence="10">Ketoreductase domain-containing protein</fullName>
    </recommendedName>
</protein>
<dbReference type="InterPro" id="IPR002539">
    <property type="entry name" value="MaoC-like_dom"/>
</dbReference>
<dbReference type="InterPro" id="IPR020904">
    <property type="entry name" value="Sc_DH/Rdtase_CS"/>
</dbReference>
<dbReference type="GO" id="GO:0016491">
    <property type="term" value="F:oxidoreductase activity"/>
    <property type="evidence" value="ECO:0007669"/>
    <property type="project" value="UniProtKB-KW"/>
</dbReference>
<evidence type="ECO:0000256" key="1">
    <source>
        <dbReference type="ARBA" id="ARBA00004275"/>
    </source>
</evidence>
<dbReference type="Pfam" id="PF22622">
    <property type="entry name" value="MFE-2_hydrat-2_N"/>
    <property type="match status" value="1"/>
</dbReference>
<dbReference type="GO" id="GO:0005777">
    <property type="term" value="C:peroxisome"/>
    <property type="evidence" value="ECO:0007669"/>
    <property type="project" value="UniProtKB-SubCell"/>
</dbReference>
<dbReference type="SUPFAM" id="SSF51735">
    <property type="entry name" value="NAD(P)-binding Rossmann-fold domains"/>
    <property type="match status" value="2"/>
</dbReference>
<keyword evidence="4" id="KW-0276">Fatty acid metabolism</keyword>
<dbReference type="PRINTS" id="PR00081">
    <property type="entry name" value="GDHRDH"/>
</dbReference>
<dbReference type="Pfam" id="PF01575">
    <property type="entry name" value="MaoC_dehydratas"/>
    <property type="match status" value="1"/>
</dbReference>
<dbReference type="SMART" id="SM00822">
    <property type="entry name" value="PKS_KR"/>
    <property type="match status" value="1"/>
</dbReference>
<dbReference type="PANTHER" id="PTHR45024">
    <property type="entry name" value="DEHYDROGENASES, SHORT CHAIN"/>
    <property type="match status" value="1"/>
</dbReference>
<evidence type="ECO:0000256" key="6">
    <source>
        <dbReference type="ARBA" id="ARBA00023002"/>
    </source>
</evidence>
<comment type="similarity">
    <text evidence="3">Belongs to the short-chain dehydrogenases/reductases (SDR) family.</text>
</comment>
<dbReference type="InterPro" id="IPR029069">
    <property type="entry name" value="HotDog_dom_sf"/>
</dbReference>
<keyword evidence="6" id="KW-0560">Oxidoreductase</keyword>
<evidence type="ECO:0000256" key="8">
    <source>
        <dbReference type="ARBA" id="ARBA00023140"/>
    </source>
</evidence>
<name>A0AA38XEW9_9EURO</name>
<dbReference type="PRINTS" id="PR00080">
    <property type="entry name" value="SDRFAMILY"/>
</dbReference>
<dbReference type="InterPro" id="IPR036291">
    <property type="entry name" value="NAD(P)-bd_dom_sf"/>
</dbReference>
<dbReference type="InterPro" id="IPR051687">
    <property type="entry name" value="Peroxisomal_Beta-Oxidation"/>
</dbReference>
<dbReference type="Pfam" id="PF00106">
    <property type="entry name" value="adh_short"/>
    <property type="match status" value="2"/>
</dbReference>
<dbReference type="CDD" id="cd03448">
    <property type="entry name" value="HDE_HSD"/>
    <property type="match status" value="1"/>
</dbReference>
<keyword evidence="9" id="KW-0456">Lyase</keyword>
<evidence type="ECO:0000256" key="2">
    <source>
        <dbReference type="ARBA" id="ARBA00005005"/>
    </source>
</evidence>
<keyword evidence="5" id="KW-0521">NADP</keyword>
<evidence type="ECO:0000256" key="9">
    <source>
        <dbReference type="ARBA" id="ARBA00023239"/>
    </source>
</evidence>
<evidence type="ECO:0000256" key="3">
    <source>
        <dbReference type="ARBA" id="ARBA00006484"/>
    </source>
</evidence>
<reference evidence="11" key="1">
    <citation type="submission" date="2022-10" db="EMBL/GenBank/DDBJ databases">
        <title>Culturing micro-colonial fungi from biological soil crusts in the Mojave desert and describing Neophaeococcomyces mojavensis, and introducing the new genera and species Taxawa tesnikishii.</title>
        <authorList>
            <person name="Kurbessoian T."/>
            <person name="Stajich J.E."/>
        </authorList>
    </citation>
    <scope>NUCLEOTIDE SEQUENCE</scope>
    <source>
        <strain evidence="11">TK_41</strain>
    </source>
</reference>
<keyword evidence="8" id="KW-0576">Peroxisome</keyword>
<sequence>MAYVDYSGKVVVITDASTALAQNCATLLAARGAKLVLNYPPSSKSAPPSSSISIAGDLSSRSVTETYLNFNDAEVTVAEAVKTYGTVHALVNNASIRGPRPSYDLQSSTAWDSMRNVVLNGAFKYAKAVWPHFRKNGGGTILFVDPDDTSSGVAELAGRFALLGFAQTLAREGAKYNIRVNVVAPQAPCYITGEQQNSSLEPAAVASLFGALARGSSNDTTGSLYSVGHTKISRYQWERSQGVFLNPDLNFTAGALAKRWSEINDFSEKSHPTSAMDFGKLLAKMQQLPANAQYASPDSTGKVVLVTGGASGARLGRAYCIAFAKLGASVVVVDRADPNAVVDEIRHKGGKAAPVRASVEDADFIVQHALNIYGHIDVLINNAGFVRDKSFANMDESLWQAIMDVHLEGTYRMTKAVWPHFVRQKFGCIINTASTSGIYGNFGQANYSAAKLGILGISEATAREGQKHNIRVNTIAPVASTGGLAVALSNTNDKNKQPVFLPEYIVPIVLLLSSDTRDGKINDTTGGLFEVGCGWHASTRLRPVVEFSFSSAAEISPEALSGPWPRTTSQKTASSAPVNADKKVVETIAGLKRVDVEHIEYRYTERDVILYNLSVGSKRSELPLVWEESKSFMAIPTFGVIPFFSMETIYYHSQILPKFTASQSLLGEIYLEVLQDNIPTSGHLTTTRRLVEVLDKGTAAVATTGYTTNDVATGKPLFYNELSFFMRGAGGFGGVRDRPYQTPSSRTFTMPARQPDAVDEFRTSEEQAVLYRLTGDRMAMHIDPDFSKQGGFPVPILHGMCFMGIAGKQLFQRYGMYRSIKVKFIGTVVPGQTLRTESWRSQDERDLVVFQTKVVETGKLCIAGGGIRLQKPMDQANASRL</sequence>
<dbReference type="InterPro" id="IPR054357">
    <property type="entry name" value="MFE-2_N"/>
</dbReference>
<dbReference type="Gene3D" id="3.10.129.10">
    <property type="entry name" value="Hotdog Thioesterase"/>
    <property type="match status" value="2"/>
</dbReference>
<dbReference type="GO" id="GO:0006631">
    <property type="term" value="P:fatty acid metabolic process"/>
    <property type="evidence" value="ECO:0007669"/>
    <property type="project" value="UniProtKB-KW"/>
</dbReference>
<dbReference type="InterPro" id="IPR057326">
    <property type="entry name" value="KR_dom"/>
</dbReference>